<feature type="non-terminal residue" evidence="1">
    <location>
        <position position="47"/>
    </location>
</feature>
<evidence type="ECO:0000313" key="1">
    <source>
        <dbReference type="EMBL" id="CAG8746500.1"/>
    </source>
</evidence>
<comment type="caution">
    <text evidence="1">The sequence shown here is derived from an EMBL/GenBank/DDBJ whole genome shotgun (WGS) entry which is preliminary data.</text>
</comment>
<evidence type="ECO:0000313" key="2">
    <source>
        <dbReference type="Proteomes" id="UP000789702"/>
    </source>
</evidence>
<keyword evidence="2" id="KW-1185">Reference proteome</keyword>
<proteinExistence type="predicted"/>
<protein>
    <submittedName>
        <fullName evidence="1">14849_t:CDS:1</fullName>
    </submittedName>
</protein>
<accession>A0ACA9QEJ6</accession>
<organism evidence="1 2">
    <name type="scientific">Dentiscutata heterogama</name>
    <dbReference type="NCBI Taxonomy" id="1316150"/>
    <lineage>
        <taxon>Eukaryota</taxon>
        <taxon>Fungi</taxon>
        <taxon>Fungi incertae sedis</taxon>
        <taxon>Mucoromycota</taxon>
        <taxon>Glomeromycotina</taxon>
        <taxon>Glomeromycetes</taxon>
        <taxon>Diversisporales</taxon>
        <taxon>Gigasporaceae</taxon>
        <taxon>Dentiscutata</taxon>
    </lineage>
</organism>
<feature type="non-terminal residue" evidence="1">
    <location>
        <position position="1"/>
    </location>
</feature>
<dbReference type="Proteomes" id="UP000789702">
    <property type="component" value="Unassembled WGS sequence"/>
</dbReference>
<gene>
    <name evidence="1" type="ORF">DHETER_LOCUS14378</name>
</gene>
<reference evidence="1" key="1">
    <citation type="submission" date="2021-06" db="EMBL/GenBank/DDBJ databases">
        <authorList>
            <person name="Kallberg Y."/>
            <person name="Tangrot J."/>
            <person name="Rosling A."/>
        </authorList>
    </citation>
    <scope>NUCLEOTIDE SEQUENCE</scope>
    <source>
        <strain evidence="1">IL203A</strain>
    </source>
</reference>
<sequence>PQIKEKLKSTATQLEGFKKLAFYTDGSLLSPTENPERRKMGIGWVAA</sequence>
<dbReference type="EMBL" id="CAJVPU010043838">
    <property type="protein sequence ID" value="CAG8746500.1"/>
    <property type="molecule type" value="Genomic_DNA"/>
</dbReference>
<name>A0ACA9QEJ6_9GLOM</name>